<dbReference type="GO" id="GO:0019287">
    <property type="term" value="P:isopentenyl diphosphate biosynthetic process, mevalonate pathway"/>
    <property type="evidence" value="ECO:0007669"/>
    <property type="project" value="UniProtKB-UniPathway"/>
</dbReference>
<dbReference type="PROSITE" id="PS51387">
    <property type="entry name" value="FAD_PCMH"/>
    <property type="match status" value="1"/>
</dbReference>
<dbReference type="RefSeq" id="XP_008086234.1">
    <property type="nucleotide sequence ID" value="XM_008088043.1"/>
</dbReference>
<dbReference type="HOGENOM" id="CLU_003324_0_0_1"/>
<dbReference type="Pfam" id="PF01565">
    <property type="entry name" value="FAD_binding_4"/>
    <property type="match status" value="1"/>
</dbReference>
<dbReference type="InterPro" id="IPR050416">
    <property type="entry name" value="FAD-linked_Oxidoreductase"/>
</dbReference>
<dbReference type="Proteomes" id="UP000016922">
    <property type="component" value="Unassembled WGS sequence"/>
</dbReference>
<sequence>MATLDSLKQALRQQTQNTDPSLKIPLSDSQYANAFDTLRYSEWETYEDFIIPQLYKLLAPICKSRNGISVLEIGPGPESILGHLPSSLRKQISKYTAYEPIELFATGLEKSLSSTAERQAFLPCLEGSAMINRSPFALKTNTTTGDASDEDEKFDIILFCHSMYGMSPKQKFIKRAIELLVKRPLDALVIVFHRGGILPLNGLVCHQTASFPDGALSVADDNESLYSFAAFIAGYIIDDVDAESTVKVEWLKVCRKLGRREQSQPNRLFFSSPNIMAAFTQISAALPELMRQVPSATEKMAVKNREARLHRPAAIMRPTEVRHVQQCVRWALKHGVGLTVIGGGHGGQCLWPNVVAVDMSNFNAIHILPEEQSAQDLNRNSGPLVVVEAGCKTGDIIGSTMGAGVTVPLGSRPSVGAGLWLQGGIGHLARIHGLACDSIVGAVVVSVSSGHIVYAGCVPSQYRPAGAVLAENESDLLWAIKGAGTNFGIVVSVTFESHKALKFLTRNWILPLKNSREAEIKLNEFDSVVAKKLTRNNSADAYLYWDAGKLHLGVTVYESSTKEISYTTHTSGDVSAVLGMEHGYQIVDAVGLFDTEMYMSRMHGGHSGGKTSSFKRCVFLKNIGEANIANRLIAAIEARPASFCYLHLLHGGGAVTDIAPEATAFGCRDWDFACVITSVWPRDQDGGEVAQAAVTWVYSVVEDLSSLSCGVYGADLGPDPRDAALAARAFGPNLPRLAKLKRDFDPHNVLAYACPLPRATTKQRLIILITGESFAGKDYCAEIWLSAFNRCSGVKAKVVSISSATKREYAVATGASITLLLNDRTYKEQHREALTAFFNEQLKQRPQMLSEQFLDAVQAASDVDVLMISGMREDAPVARYSHLVPDSRLIEVYIETSQQTRQIRRGHYGIGNYTSHNDGPPKRLNYRPTFTFHNNKPGTNPPKQFFETHLLPILHTDLERLTKQVRHIPNFPHPPINFAHILGIAQQPGGLALCTSLLESHINCKYDAIVCCEAGGFIYASALASRVNVPLVLIREAGKLPPPVVSVVKPRSHISSVGTGEGEEKRIEMERGLIPGGSSVLVVDDVLATGVTLCAVLELLGEDGVGVEDVNAMVVAEFPVHQGRELLRKRGFGRVGVQSLLVFEDA</sequence>
<dbReference type="GeneID" id="19462014"/>
<dbReference type="Gene3D" id="3.40.50.2020">
    <property type="match status" value="1"/>
</dbReference>
<accession>S3CPG1</accession>
<dbReference type="InterPro" id="IPR005919">
    <property type="entry name" value="Pmev_kin_anim"/>
</dbReference>
<dbReference type="SUPFAM" id="SSF53271">
    <property type="entry name" value="PRTase-like"/>
    <property type="match status" value="1"/>
</dbReference>
<dbReference type="KEGG" id="glz:GLAREA_02958"/>
<keyword evidence="4" id="KW-0560">Oxidoreductase</keyword>
<evidence type="ECO:0000259" key="5">
    <source>
        <dbReference type="PROSITE" id="PS51387"/>
    </source>
</evidence>
<evidence type="ECO:0000256" key="1">
    <source>
        <dbReference type="ARBA" id="ARBA00005466"/>
    </source>
</evidence>
<organism evidence="6 7">
    <name type="scientific">Glarea lozoyensis (strain ATCC 20868 / MF5171)</name>
    <dbReference type="NCBI Taxonomy" id="1116229"/>
    <lineage>
        <taxon>Eukaryota</taxon>
        <taxon>Fungi</taxon>
        <taxon>Dikarya</taxon>
        <taxon>Ascomycota</taxon>
        <taxon>Pezizomycotina</taxon>
        <taxon>Leotiomycetes</taxon>
        <taxon>Helotiales</taxon>
        <taxon>Helotiaceae</taxon>
        <taxon>Glarea</taxon>
    </lineage>
</organism>
<dbReference type="InterPro" id="IPR036318">
    <property type="entry name" value="FAD-bd_PCMH-like_sf"/>
</dbReference>
<dbReference type="InterPro" id="IPR016169">
    <property type="entry name" value="FAD-bd_PCMH_sub2"/>
</dbReference>
<dbReference type="InterPro" id="IPR000836">
    <property type="entry name" value="PRTase_dom"/>
</dbReference>
<reference evidence="6 7" key="1">
    <citation type="journal article" date="2013" name="BMC Genomics">
        <title>Genomics-driven discovery of the pneumocandin biosynthetic gene cluster in the fungus Glarea lozoyensis.</title>
        <authorList>
            <person name="Chen L."/>
            <person name="Yue Q."/>
            <person name="Zhang X."/>
            <person name="Xiang M."/>
            <person name="Wang C."/>
            <person name="Li S."/>
            <person name="Che Y."/>
            <person name="Ortiz-Lopez F.J."/>
            <person name="Bills G.F."/>
            <person name="Liu X."/>
            <person name="An Z."/>
        </authorList>
    </citation>
    <scope>NUCLEOTIDE SEQUENCE [LARGE SCALE GENOMIC DNA]</scope>
    <source>
        <strain evidence="7">ATCC 20868 / MF5171</strain>
    </source>
</reference>
<dbReference type="InterPro" id="IPR027417">
    <property type="entry name" value="P-loop_NTPase"/>
</dbReference>
<evidence type="ECO:0000256" key="4">
    <source>
        <dbReference type="ARBA" id="ARBA00023002"/>
    </source>
</evidence>
<dbReference type="PANTHER" id="PTHR42973">
    <property type="entry name" value="BINDING OXIDOREDUCTASE, PUTATIVE (AFU_ORTHOLOGUE AFUA_1G17690)-RELATED"/>
    <property type="match status" value="1"/>
</dbReference>
<dbReference type="GO" id="GO:0004631">
    <property type="term" value="F:phosphomevalonate kinase activity"/>
    <property type="evidence" value="ECO:0007669"/>
    <property type="project" value="InterPro"/>
</dbReference>
<evidence type="ECO:0000256" key="3">
    <source>
        <dbReference type="ARBA" id="ARBA00022827"/>
    </source>
</evidence>
<dbReference type="GO" id="GO:0006695">
    <property type="term" value="P:cholesterol biosynthetic process"/>
    <property type="evidence" value="ECO:0007669"/>
    <property type="project" value="InterPro"/>
</dbReference>
<dbReference type="STRING" id="1116229.S3CPG1"/>
<dbReference type="Pfam" id="PF00156">
    <property type="entry name" value="Pribosyltran"/>
    <property type="match status" value="1"/>
</dbReference>
<dbReference type="EMBL" id="KE145370">
    <property type="protein sequence ID" value="EPE27044.1"/>
    <property type="molecule type" value="Genomic_DNA"/>
</dbReference>
<keyword evidence="2" id="KW-0285">Flavoprotein</keyword>
<evidence type="ECO:0000313" key="6">
    <source>
        <dbReference type="EMBL" id="EPE27044.1"/>
    </source>
</evidence>
<dbReference type="Gene3D" id="3.40.50.150">
    <property type="entry name" value="Vaccinia Virus protein VP39"/>
    <property type="match status" value="1"/>
</dbReference>
<name>S3CPG1_GLAL2</name>
<dbReference type="Gene3D" id="3.40.462.20">
    <property type="match status" value="1"/>
</dbReference>
<comment type="similarity">
    <text evidence="1">Belongs to the oxygen-dependent FAD-linked oxidoreductase family.</text>
</comment>
<dbReference type="InterPro" id="IPR006094">
    <property type="entry name" value="Oxid_FAD_bind_N"/>
</dbReference>
<dbReference type="InterPro" id="IPR029063">
    <property type="entry name" value="SAM-dependent_MTases_sf"/>
</dbReference>
<protein>
    <submittedName>
        <fullName evidence="6">PRTase-like protein</fullName>
    </submittedName>
</protein>
<evidence type="ECO:0000256" key="2">
    <source>
        <dbReference type="ARBA" id="ARBA00022630"/>
    </source>
</evidence>
<dbReference type="GO" id="GO:0016491">
    <property type="term" value="F:oxidoreductase activity"/>
    <property type="evidence" value="ECO:0007669"/>
    <property type="project" value="UniProtKB-KW"/>
</dbReference>
<feature type="domain" description="FAD-binding PCMH-type" evidence="5">
    <location>
        <begin position="308"/>
        <end position="500"/>
    </location>
</feature>
<dbReference type="GO" id="GO:0005737">
    <property type="term" value="C:cytoplasm"/>
    <property type="evidence" value="ECO:0007669"/>
    <property type="project" value="InterPro"/>
</dbReference>
<dbReference type="eggNOG" id="KOG1712">
    <property type="taxonomic scope" value="Eukaryota"/>
</dbReference>
<dbReference type="GO" id="GO:0071949">
    <property type="term" value="F:FAD binding"/>
    <property type="evidence" value="ECO:0007669"/>
    <property type="project" value="InterPro"/>
</dbReference>
<dbReference type="OMA" id="GKDYCAE"/>
<keyword evidence="7" id="KW-1185">Reference proteome</keyword>
<gene>
    <name evidence="6" type="ORF">GLAREA_02958</name>
</gene>
<dbReference type="InterPro" id="IPR016166">
    <property type="entry name" value="FAD-bd_PCMH"/>
</dbReference>
<dbReference type="UniPathway" id="UPA00057">
    <property type="reaction ID" value="UER00099"/>
</dbReference>
<dbReference type="AlphaFoldDB" id="S3CPG1"/>
<dbReference type="PANTHER" id="PTHR42973:SF25">
    <property type="entry name" value="PHOSPHOMEVALONATE KINASE"/>
    <property type="match status" value="1"/>
</dbReference>
<proteinExistence type="inferred from homology"/>
<dbReference type="SUPFAM" id="SSF53335">
    <property type="entry name" value="S-adenosyl-L-methionine-dependent methyltransferases"/>
    <property type="match status" value="1"/>
</dbReference>
<evidence type="ECO:0000313" key="7">
    <source>
        <dbReference type="Proteomes" id="UP000016922"/>
    </source>
</evidence>
<dbReference type="Pfam" id="PF04275">
    <property type="entry name" value="P-mevalo_kinase"/>
    <property type="match status" value="1"/>
</dbReference>
<dbReference type="OrthoDB" id="363185at2759"/>
<dbReference type="InterPro" id="IPR029057">
    <property type="entry name" value="PRTase-like"/>
</dbReference>
<keyword evidence="3" id="KW-0274">FAD</keyword>
<dbReference type="CDD" id="cd06223">
    <property type="entry name" value="PRTases_typeI"/>
    <property type="match status" value="1"/>
</dbReference>
<dbReference type="SUPFAM" id="SSF56176">
    <property type="entry name" value="FAD-binding/transporter-associated domain-like"/>
    <property type="match status" value="1"/>
</dbReference>
<dbReference type="Gene3D" id="3.30.465.10">
    <property type="match status" value="1"/>
</dbReference>
<dbReference type="Gene3D" id="3.40.50.300">
    <property type="entry name" value="P-loop containing nucleotide triphosphate hydrolases"/>
    <property type="match status" value="1"/>
</dbReference>